<accession>A0A813HT11</accession>
<comment type="caution">
    <text evidence="3">The sequence shown here is derived from an EMBL/GenBank/DDBJ whole genome shotgun (WGS) entry which is preliminary data.</text>
</comment>
<feature type="coiled-coil region" evidence="1">
    <location>
        <begin position="194"/>
        <end position="228"/>
    </location>
</feature>
<evidence type="ECO:0000313" key="4">
    <source>
        <dbReference type="Proteomes" id="UP000654075"/>
    </source>
</evidence>
<protein>
    <submittedName>
        <fullName evidence="3">Uncharacterized protein</fullName>
    </submittedName>
</protein>
<dbReference type="PANTHER" id="PTHR34894">
    <property type="entry name" value="SAM-DEPENDENT METHYLTRANSFERASE RSMI, CONSERVED SITE"/>
    <property type="match status" value="1"/>
</dbReference>
<feature type="non-terminal residue" evidence="3">
    <location>
        <position position="233"/>
    </location>
</feature>
<proteinExistence type="predicted"/>
<feature type="non-terminal residue" evidence="3">
    <location>
        <position position="1"/>
    </location>
</feature>
<feature type="compositionally biased region" description="Basic and acidic residues" evidence="2">
    <location>
        <begin position="12"/>
        <end position="26"/>
    </location>
</feature>
<organism evidence="3 4">
    <name type="scientific">Polarella glacialis</name>
    <name type="common">Dinoflagellate</name>
    <dbReference type="NCBI Taxonomy" id="89957"/>
    <lineage>
        <taxon>Eukaryota</taxon>
        <taxon>Sar</taxon>
        <taxon>Alveolata</taxon>
        <taxon>Dinophyceae</taxon>
        <taxon>Suessiales</taxon>
        <taxon>Suessiaceae</taxon>
        <taxon>Polarella</taxon>
    </lineage>
</organism>
<reference evidence="3" key="1">
    <citation type="submission" date="2021-02" db="EMBL/GenBank/DDBJ databases">
        <authorList>
            <person name="Dougan E. K."/>
            <person name="Rhodes N."/>
            <person name="Thang M."/>
            <person name="Chan C."/>
        </authorList>
    </citation>
    <scope>NUCLEOTIDE SEQUENCE</scope>
</reference>
<evidence type="ECO:0000256" key="2">
    <source>
        <dbReference type="SAM" id="MobiDB-lite"/>
    </source>
</evidence>
<feature type="compositionally biased region" description="Low complexity" evidence="2">
    <location>
        <begin position="27"/>
        <end position="39"/>
    </location>
</feature>
<dbReference type="Proteomes" id="UP000654075">
    <property type="component" value="Unassembled WGS sequence"/>
</dbReference>
<keyword evidence="4" id="KW-1185">Reference proteome</keyword>
<feature type="region of interest" description="Disordered" evidence="2">
    <location>
        <begin position="1"/>
        <end position="57"/>
    </location>
</feature>
<evidence type="ECO:0000313" key="3">
    <source>
        <dbReference type="EMBL" id="CAE8641517.1"/>
    </source>
</evidence>
<dbReference type="EMBL" id="CAJNNV010032920">
    <property type="protein sequence ID" value="CAE8641517.1"/>
    <property type="molecule type" value="Genomic_DNA"/>
</dbReference>
<sequence length="233" mass="26124">AMAAMRPGGSRRSSDTKRSSADRDSRMASTARTTASTSMGEERTLSSTARGDSPMARRPFERLLDRRLQSVSTFISSTASFGSQTAREPRHKSQNLSQSQWSADMPQAILFPANKPSSRADAKVLDQWVSTSFANYAQRSFVASKDANSEEDLTRAVEELVPILSIGLNEIVRQVSQHCLERGLVLEKIWRTYVELFERALADARATLKRQKERTSKLEAELVRIQNELEELK</sequence>
<keyword evidence="1" id="KW-0175">Coiled coil</keyword>
<dbReference type="AlphaFoldDB" id="A0A813HT11"/>
<name>A0A813HT11_POLGL</name>
<dbReference type="OrthoDB" id="1927454at2759"/>
<dbReference type="PANTHER" id="PTHR34894:SF5">
    <property type="entry name" value="EF-HAND DOMAIN-CONTAINING PROTEIN"/>
    <property type="match status" value="1"/>
</dbReference>
<evidence type="ECO:0000256" key="1">
    <source>
        <dbReference type="SAM" id="Coils"/>
    </source>
</evidence>
<feature type="region of interest" description="Disordered" evidence="2">
    <location>
        <begin position="79"/>
        <end position="100"/>
    </location>
</feature>
<gene>
    <name evidence="3" type="ORF">PGLA1383_LOCUS56141</name>
</gene>